<evidence type="ECO:0000313" key="7">
    <source>
        <dbReference type="EMBL" id="WNM38926.1"/>
    </source>
</evidence>
<dbReference type="InterPro" id="IPR050446">
    <property type="entry name" value="FAD-oxidoreductase/Apoptosis"/>
</dbReference>
<dbReference type="PANTHER" id="PTHR43557:SF2">
    <property type="entry name" value="RIESKE DOMAIN-CONTAINING PROTEIN-RELATED"/>
    <property type="match status" value="1"/>
</dbReference>
<dbReference type="EMBL" id="CP134876">
    <property type="protein sequence ID" value="WNM38926.1"/>
    <property type="molecule type" value="Genomic_DNA"/>
</dbReference>
<evidence type="ECO:0000256" key="3">
    <source>
        <dbReference type="ARBA" id="ARBA00022827"/>
    </source>
</evidence>
<dbReference type="Proteomes" id="UP001303001">
    <property type="component" value="Chromosome"/>
</dbReference>
<evidence type="ECO:0000256" key="4">
    <source>
        <dbReference type="ARBA" id="ARBA00023002"/>
    </source>
</evidence>
<dbReference type="InterPro" id="IPR016156">
    <property type="entry name" value="FAD/NAD-linked_Rdtase_dimer_sf"/>
</dbReference>
<dbReference type="Gene3D" id="3.50.50.60">
    <property type="entry name" value="FAD/NAD(P)-binding domain"/>
    <property type="match status" value="2"/>
</dbReference>
<keyword evidence="8" id="KW-1185">Reference proteome</keyword>
<dbReference type="Gene3D" id="3.30.390.30">
    <property type="match status" value="1"/>
</dbReference>
<feature type="domain" description="FAD/NAD(P)-binding" evidence="5">
    <location>
        <begin position="7"/>
        <end position="303"/>
    </location>
</feature>
<sequence length="411" mass="43761">MSTTDTFVIVGAGLAGARAAQTLREEGFDGGVVVIGDEPERPYERPPLSKGLLTGGAEPDSVYVHEAGWYAEHDVDLRTAARAVAVDRSAREVRLADGQRIRYDKLLLATGATPRDLAAPGVDLDGVLRLRTLADSRRIGAALVDGAHLVIVGAGWIGLEVAAAARQRGATVDVVETAALPLHRVLGDEIARVFANLHRDHGVTFHFEAEVREIRGAGRVSAVLLADGTELPADAVVVAVGVRPNTELATTAGLTVENGIHVDASLRTADPDVHAAGDVANAYHPLLRRRLRVEHWANALHSGPAAARGMLGRPVSYDNLPYFYTDQYDLGMEYVGHAPSGASDRVVVRGDVAKREFIAFWTAGGRVLAGMNVNVWDVVPSIRRLVAAAHPVDLDRLADPDVPLDELLPPG</sequence>
<name>A0ABY9ZUD6_9ACTN</name>
<evidence type="ECO:0000256" key="2">
    <source>
        <dbReference type="ARBA" id="ARBA00022630"/>
    </source>
</evidence>
<keyword evidence="4" id="KW-0560">Oxidoreductase</keyword>
<evidence type="ECO:0000259" key="6">
    <source>
        <dbReference type="Pfam" id="PF14759"/>
    </source>
</evidence>
<dbReference type="InterPro" id="IPR036188">
    <property type="entry name" value="FAD/NAD-bd_sf"/>
</dbReference>
<dbReference type="PANTHER" id="PTHR43557">
    <property type="entry name" value="APOPTOSIS-INDUCING FACTOR 1"/>
    <property type="match status" value="1"/>
</dbReference>
<evidence type="ECO:0000313" key="8">
    <source>
        <dbReference type="Proteomes" id="UP001303001"/>
    </source>
</evidence>
<feature type="domain" description="Reductase C-terminal" evidence="6">
    <location>
        <begin position="322"/>
        <end position="408"/>
    </location>
</feature>
<keyword evidence="2" id="KW-0285">Flavoprotein</keyword>
<dbReference type="RefSeq" id="WP_313720659.1">
    <property type="nucleotide sequence ID" value="NZ_CP134876.1"/>
</dbReference>
<proteinExistence type="predicted"/>
<dbReference type="SUPFAM" id="SSF51905">
    <property type="entry name" value="FAD/NAD(P)-binding domain"/>
    <property type="match status" value="2"/>
</dbReference>
<reference evidence="7 8" key="1">
    <citation type="submission" date="2023-09" db="EMBL/GenBank/DDBJ databases">
        <title>Micromonospora halotolerans DSM 45598 genome sequence.</title>
        <authorList>
            <person name="Mo P."/>
        </authorList>
    </citation>
    <scope>NUCLEOTIDE SEQUENCE [LARGE SCALE GENOMIC DNA]</scope>
    <source>
        <strain evidence="7 8">DSM 45598</strain>
    </source>
</reference>
<dbReference type="PRINTS" id="PR00368">
    <property type="entry name" value="FADPNR"/>
</dbReference>
<accession>A0ABY9ZUD6</accession>
<gene>
    <name evidence="7" type="ORF">RMN56_27970</name>
</gene>
<dbReference type="InterPro" id="IPR028202">
    <property type="entry name" value="Reductase_C"/>
</dbReference>
<dbReference type="Pfam" id="PF07992">
    <property type="entry name" value="Pyr_redox_2"/>
    <property type="match status" value="1"/>
</dbReference>
<dbReference type="InterPro" id="IPR023753">
    <property type="entry name" value="FAD/NAD-binding_dom"/>
</dbReference>
<protein>
    <submittedName>
        <fullName evidence="7">FAD-dependent oxidoreductase</fullName>
    </submittedName>
</protein>
<dbReference type="PRINTS" id="PR00411">
    <property type="entry name" value="PNDRDTASEI"/>
</dbReference>
<evidence type="ECO:0000256" key="1">
    <source>
        <dbReference type="ARBA" id="ARBA00001974"/>
    </source>
</evidence>
<keyword evidence="3" id="KW-0274">FAD</keyword>
<evidence type="ECO:0000259" key="5">
    <source>
        <dbReference type="Pfam" id="PF07992"/>
    </source>
</evidence>
<comment type="cofactor">
    <cofactor evidence="1">
        <name>FAD</name>
        <dbReference type="ChEBI" id="CHEBI:57692"/>
    </cofactor>
</comment>
<organism evidence="7 8">
    <name type="scientific">Micromonospora halotolerans</name>
    <dbReference type="NCBI Taxonomy" id="709879"/>
    <lineage>
        <taxon>Bacteria</taxon>
        <taxon>Bacillati</taxon>
        <taxon>Actinomycetota</taxon>
        <taxon>Actinomycetes</taxon>
        <taxon>Micromonosporales</taxon>
        <taxon>Micromonosporaceae</taxon>
        <taxon>Micromonospora</taxon>
    </lineage>
</organism>
<dbReference type="Pfam" id="PF14759">
    <property type="entry name" value="Reductase_C"/>
    <property type="match status" value="1"/>
</dbReference>
<dbReference type="SUPFAM" id="SSF55424">
    <property type="entry name" value="FAD/NAD-linked reductases, dimerisation (C-terminal) domain"/>
    <property type="match status" value="1"/>
</dbReference>